<reference evidence="2 3" key="1">
    <citation type="journal article" date="2019" name="Sci. Rep.">
        <title>Orb-weaving spider Araneus ventricosus genome elucidates the spidroin gene catalogue.</title>
        <authorList>
            <person name="Kono N."/>
            <person name="Nakamura H."/>
            <person name="Ohtoshi R."/>
            <person name="Moran D.A.P."/>
            <person name="Shinohara A."/>
            <person name="Yoshida Y."/>
            <person name="Fujiwara M."/>
            <person name="Mori M."/>
            <person name="Tomita M."/>
            <person name="Arakawa K."/>
        </authorList>
    </citation>
    <scope>NUCLEOTIDE SEQUENCE [LARGE SCALE GENOMIC DNA]</scope>
</reference>
<dbReference type="SMART" id="SM00256">
    <property type="entry name" value="FBOX"/>
    <property type="match status" value="1"/>
</dbReference>
<evidence type="ECO:0000313" key="3">
    <source>
        <dbReference type="Proteomes" id="UP000499080"/>
    </source>
</evidence>
<organism evidence="2 3">
    <name type="scientific">Araneus ventricosus</name>
    <name type="common">Orbweaver spider</name>
    <name type="synonym">Epeira ventricosa</name>
    <dbReference type="NCBI Taxonomy" id="182803"/>
    <lineage>
        <taxon>Eukaryota</taxon>
        <taxon>Metazoa</taxon>
        <taxon>Ecdysozoa</taxon>
        <taxon>Arthropoda</taxon>
        <taxon>Chelicerata</taxon>
        <taxon>Arachnida</taxon>
        <taxon>Araneae</taxon>
        <taxon>Araneomorphae</taxon>
        <taxon>Entelegynae</taxon>
        <taxon>Araneoidea</taxon>
        <taxon>Araneidae</taxon>
        <taxon>Araneus</taxon>
    </lineage>
</organism>
<protein>
    <recommendedName>
        <fullName evidence="1">F-box domain-containing protein</fullName>
    </recommendedName>
</protein>
<dbReference type="OrthoDB" id="6409609at2759"/>
<dbReference type="PANTHER" id="PTHR20872">
    <property type="match status" value="1"/>
</dbReference>
<dbReference type="AlphaFoldDB" id="A0A4Y2KS31"/>
<dbReference type="Gene3D" id="1.20.1280.50">
    <property type="match status" value="1"/>
</dbReference>
<evidence type="ECO:0000259" key="1">
    <source>
        <dbReference type="PROSITE" id="PS50181"/>
    </source>
</evidence>
<evidence type="ECO:0000313" key="2">
    <source>
        <dbReference type="EMBL" id="GBN04830.1"/>
    </source>
</evidence>
<dbReference type="PROSITE" id="PS50181">
    <property type="entry name" value="FBOX"/>
    <property type="match status" value="1"/>
</dbReference>
<dbReference type="SUPFAM" id="SSF81383">
    <property type="entry name" value="F-box domain"/>
    <property type="match status" value="1"/>
</dbReference>
<accession>A0A4Y2KS31</accession>
<feature type="domain" description="F-box" evidence="1">
    <location>
        <begin position="68"/>
        <end position="114"/>
    </location>
</feature>
<keyword evidence="3" id="KW-1185">Reference proteome</keyword>
<dbReference type="Pfam" id="PF00646">
    <property type="entry name" value="F-box"/>
    <property type="match status" value="1"/>
</dbReference>
<gene>
    <name evidence="2" type="ORF">AVEN_1916_1</name>
</gene>
<dbReference type="InterPro" id="IPR032675">
    <property type="entry name" value="LRR_dom_sf"/>
</dbReference>
<dbReference type="SUPFAM" id="SSF52047">
    <property type="entry name" value="RNI-like"/>
    <property type="match status" value="1"/>
</dbReference>
<dbReference type="InterPro" id="IPR001810">
    <property type="entry name" value="F-box_dom"/>
</dbReference>
<dbReference type="EMBL" id="BGPR01004919">
    <property type="protein sequence ID" value="GBN04830.1"/>
    <property type="molecule type" value="Genomic_DNA"/>
</dbReference>
<dbReference type="InterPro" id="IPR036047">
    <property type="entry name" value="F-box-like_dom_sf"/>
</dbReference>
<dbReference type="Gene3D" id="3.80.10.10">
    <property type="entry name" value="Ribonuclease Inhibitor"/>
    <property type="match status" value="1"/>
</dbReference>
<dbReference type="PANTHER" id="PTHR20872:SF1">
    <property type="entry name" value="F-BOX DOMAIN-CONTAINING PROTEIN"/>
    <property type="match status" value="1"/>
</dbReference>
<dbReference type="Proteomes" id="UP000499080">
    <property type="component" value="Unassembled WGS sequence"/>
</dbReference>
<proteinExistence type="predicted"/>
<comment type="caution">
    <text evidence="2">The sequence shown here is derived from an EMBL/GenBank/DDBJ whole genome shotgun (WGS) entry which is preliminary data.</text>
</comment>
<name>A0A4Y2KS31_ARAVE</name>
<sequence>MYSCDENNKHFRSDDYIDVNENISTSQEKHHTSGKLADTGSDTYEQVIFNSIIKHDSSKEKKIATDSEIDWANLPSVAIENIFSFLPRLDQTNMSVVCSKWSKEFSSPGVWKKLQFYLPRRDYIGKTFPEIKFGKRYASMLRHVDIIVKSVKIEETDEIWKQLKLFINILTYESQLTTIKFINLNNYLYRLSHEDKEYLLQVILHFFTTQKNLKSIVFVKCKFEQDYACKLLKAIFYSDNHTIKNLTLRGFINEDIFRLLSHENKLILTQVCHRMAKVNSIEVEYTQIFEEFINCIYEKIICSEYQLHQMKSGMSNLNIYCDGKRHFEFRGIPPNIWTLLRRVFRELKVEVNIKIRNSPENEIPKFLAESMPLNSLNFEFKKMFTSSRVKINAVFSHISNMNLSENIENLRIIYKAPISSFSETVVPFIQSCRNVKEIDMYVSYCPSELENSFKKILENHPPRLNKITVSFDYFQRNQSVEKISGIIGEYYALLKQSGIDWKLFYRSQYIPKTLEKI</sequence>